<accession>A0A1I5HJ94</accession>
<dbReference type="InterPro" id="IPR050836">
    <property type="entry name" value="SDS22/Internalin_LRR"/>
</dbReference>
<keyword evidence="4" id="KW-1185">Reference proteome</keyword>
<name>A0A1I5HJ94_9BACT</name>
<proteinExistence type="predicted"/>
<sequence length="816" mass="92793">MIRSNSIIFLLIFLFGAQQSFSQTVKGYSKQELDDFSSKVEDQVRFLEYLLNTIGSSETSARDKDVIIRESYLKIFRDGIVQVEDDLLQDRMVVTNKDVTAYMKDIEFFFKDVNFKFKIREVKPSQKENGQVFFVVSLDRTITATSKDGKKIANTKPRFVEVNLDNKSQELKIVSMYTTKLSRDQELNEWWQSLNPAWKSYFRGRFKIGAFDSIGLDHLYKFVSIDSLDISGTDSLLNLRPLEALRDLKYVDLSNTKIRALGPISNVTFLEYLNVSNTPTSDIQFIKYSDRLKHLDISNTRIQNISDLKNLKSLKSLKLEKTPILSFAVLNEFDSLRSLDLTESGFNNTENIKALNKLEHLNLSKNYLVNFAQLAELKSLKTLNLAGTNIQDLTPLINLDQLELVDLTGTEIADISVLNGKSNLEKVLADETRLSVISADNFIRNNPNVLLIHHVKDLESWWAGLSDAWKARLKQANPRIQSDQPNVEILTATIGLEELDLSSAGIESLLPVTRFVKLRKIDFSDNPISDLLPLSEVNTLEEIKGQNTLVKDLSTIRNNTKIKRLDFSESPVESILPIVGLPEISYLNVNRSAIFAEEVPEVLLKKPDLTLIYRVQFLENWWSELPQLWKDIFRREFGMPENPSVEQLHNLTAKSYLQLDRTGIEDIRPLTAFVNLRSLSIFDAPLSTIAPISEMTLLTNLKISQAPVVDFLPISSLFELESLDISNTGIEDLEPLGALSNLKKLNLSGTNLKVLRGLEPLINLQELDVASTNLRSLRPIEGLTNLKKLSCFNTRLNSRAVDRFKEKVPDCEVRFY</sequence>
<evidence type="ECO:0000256" key="1">
    <source>
        <dbReference type="ARBA" id="ARBA00022614"/>
    </source>
</evidence>
<evidence type="ECO:0000313" key="3">
    <source>
        <dbReference type="EMBL" id="SFO48352.1"/>
    </source>
</evidence>
<dbReference type="InterPro" id="IPR001611">
    <property type="entry name" value="Leu-rich_rpt"/>
</dbReference>
<organism evidence="3 4">
    <name type="scientific">Algoriphagus ornithinivorans</name>
    <dbReference type="NCBI Taxonomy" id="226506"/>
    <lineage>
        <taxon>Bacteria</taxon>
        <taxon>Pseudomonadati</taxon>
        <taxon>Bacteroidota</taxon>
        <taxon>Cytophagia</taxon>
        <taxon>Cytophagales</taxon>
        <taxon>Cyclobacteriaceae</taxon>
        <taxon>Algoriphagus</taxon>
    </lineage>
</organism>
<dbReference type="PANTHER" id="PTHR46652">
    <property type="entry name" value="LEUCINE-RICH REPEAT AND IQ DOMAIN-CONTAINING PROTEIN 1-RELATED"/>
    <property type="match status" value="1"/>
</dbReference>
<dbReference type="SUPFAM" id="SSF52058">
    <property type="entry name" value="L domain-like"/>
    <property type="match status" value="2"/>
</dbReference>
<dbReference type="PROSITE" id="PS51450">
    <property type="entry name" value="LRR"/>
    <property type="match status" value="6"/>
</dbReference>
<dbReference type="STRING" id="226506.SAMN04488519_10779"/>
<dbReference type="AlphaFoldDB" id="A0A1I5HJ94"/>
<protein>
    <recommendedName>
        <fullName evidence="5">Leucine-rich repeat (LRR) protein</fullName>
    </recommendedName>
</protein>
<dbReference type="PANTHER" id="PTHR46652:SF3">
    <property type="entry name" value="LEUCINE-RICH REPEAT-CONTAINING PROTEIN 9"/>
    <property type="match status" value="1"/>
</dbReference>
<evidence type="ECO:0000256" key="2">
    <source>
        <dbReference type="ARBA" id="ARBA00022737"/>
    </source>
</evidence>
<reference evidence="4" key="1">
    <citation type="submission" date="2016-10" db="EMBL/GenBank/DDBJ databases">
        <authorList>
            <person name="Varghese N."/>
            <person name="Submissions S."/>
        </authorList>
    </citation>
    <scope>NUCLEOTIDE SEQUENCE [LARGE SCALE GENOMIC DNA]</scope>
    <source>
        <strain evidence="4">DSM 15282</strain>
    </source>
</reference>
<evidence type="ECO:0008006" key="5">
    <source>
        <dbReference type="Google" id="ProtNLM"/>
    </source>
</evidence>
<dbReference type="Gene3D" id="3.80.10.10">
    <property type="entry name" value="Ribonuclease Inhibitor"/>
    <property type="match status" value="3"/>
</dbReference>
<keyword evidence="1" id="KW-0433">Leucine-rich repeat</keyword>
<dbReference type="RefSeq" id="WP_091654479.1">
    <property type="nucleotide sequence ID" value="NZ_FOVW01000007.1"/>
</dbReference>
<dbReference type="Proteomes" id="UP000199564">
    <property type="component" value="Unassembled WGS sequence"/>
</dbReference>
<dbReference type="Pfam" id="PF12799">
    <property type="entry name" value="LRR_4"/>
    <property type="match status" value="1"/>
</dbReference>
<gene>
    <name evidence="3" type="ORF">SAMN04488519_10779</name>
</gene>
<dbReference type="InterPro" id="IPR025875">
    <property type="entry name" value="Leu-rich_rpt_4"/>
</dbReference>
<dbReference type="EMBL" id="FOVW01000007">
    <property type="protein sequence ID" value="SFO48352.1"/>
    <property type="molecule type" value="Genomic_DNA"/>
</dbReference>
<keyword evidence="2" id="KW-0677">Repeat</keyword>
<dbReference type="InterPro" id="IPR032675">
    <property type="entry name" value="LRR_dom_sf"/>
</dbReference>
<evidence type="ECO:0000313" key="4">
    <source>
        <dbReference type="Proteomes" id="UP000199564"/>
    </source>
</evidence>